<accession>A0ABY5W8X9</accession>
<organism evidence="1 2">
    <name type="scientific">Dactylosporangium fulvum</name>
    <dbReference type="NCBI Taxonomy" id="53359"/>
    <lineage>
        <taxon>Bacteria</taxon>
        <taxon>Bacillati</taxon>
        <taxon>Actinomycetota</taxon>
        <taxon>Actinomycetes</taxon>
        <taxon>Micromonosporales</taxon>
        <taxon>Micromonosporaceae</taxon>
        <taxon>Dactylosporangium</taxon>
    </lineage>
</organism>
<reference evidence="1" key="1">
    <citation type="submission" date="2021-04" db="EMBL/GenBank/DDBJ databases">
        <authorList>
            <person name="Hartkoorn R.C."/>
            <person name="Beaudoing E."/>
            <person name="Hot D."/>
        </authorList>
    </citation>
    <scope>NUCLEOTIDE SEQUENCE</scope>
    <source>
        <strain evidence="1">NRRL B-16292</strain>
    </source>
</reference>
<gene>
    <name evidence="1" type="ORF">Dfulv_16845</name>
</gene>
<keyword evidence="2" id="KW-1185">Reference proteome</keyword>
<dbReference type="RefSeq" id="WP_259864104.1">
    <property type="nucleotide sequence ID" value="NZ_BAAAST010000073.1"/>
</dbReference>
<proteinExistence type="predicted"/>
<dbReference type="EMBL" id="CP073720">
    <property type="protein sequence ID" value="UWP85815.1"/>
    <property type="molecule type" value="Genomic_DNA"/>
</dbReference>
<sequence>MTAFERSTSYGEAVSAGPGYGPLWRHECGNIAWVDLLADDGPRQPWESECAGCRGLRREYWLPLFVYNGPLCDQCQGNGWVPISGKVAGAPAGFDTVTECTACDATGMASAAQTAGGAR</sequence>
<reference evidence="1" key="2">
    <citation type="submission" date="2022-09" db="EMBL/GenBank/DDBJ databases">
        <title>Biosynthetic gene clusters of Dactylosporangioum fulvum.</title>
        <authorList>
            <person name="Caradec T."/>
        </authorList>
    </citation>
    <scope>NUCLEOTIDE SEQUENCE</scope>
    <source>
        <strain evidence="1">NRRL B-16292</strain>
    </source>
</reference>
<dbReference type="Proteomes" id="UP001059617">
    <property type="component" value="Chromosome"/>
</dbReference>
<name>A0ABY5W8X9_9ACTN</name>
<protein>
    <submittedName>
        <fullName evidence="1">Uncharacterized protein</fullName>
    </submittedName>
</protein>
<evidence type="ECO:0000313" key="1">
    <source>
        <dbReference type="EMBL" id="UWP85815.1"/>
    </source>
</evidence>
<evidence type="ECO:0000313" key="2">
    <source>
        <dbReference type="Proteomes" id="UP001059617"/>
    </source>
</evidence>